<dbReference type="EMBL" id="LAZR01001617">
    <property type="protein sequence ID" value="KKN41901.1"/>
    <property type="molecule type" value="Genomic_DNA"/>
</dbReference>
<gene>
    <name evidence="1" type="ORF">LCGC14_0718660</name>
</gene>
<dbReference type="AlphaFoldDB" id="A0A0F9SYH6"/>
<proteinExistence type="predicted"/>
<accession>A0A0F9SYH6</accession>
<evidence type="ECO:0008006" key="2">
    <source>
        <dbReference type="Google" id="ProtNLM"/>
    </source>
</evidence>
<name>A0A0F9SYH6_9ZZZZ</name>
<organism evidence="1">
    <name type="scientific">marine sediment metagenome</name>
    <dbReference type="NCBI Taxonomy" id="412755"/>
    <lineage>
        <taxon>unclassified sequences</taxon>
        <taxon>metagenomes</taxon>
        <taxon>ecological metagenomes</taxon>
    </lineage>
</organism>
<evidence type="ECO:0000313" key="1">
    <source>
        <dbReference type="EMBL" id="KKN41901.1"/>
    </source>
</evidence>
<protein>
    <recommendedName>
        <fullName evidence="2">DUF4145 domain-containing protein</fullName>
    </recommendedName>
</protein>
<sequence length="252" mass="28681">MKPVTLLKYIHFGGTLSFLRTCPENAPAHAKGGINENINRVIQFVIDSEFKVTKNALHELKKVKEGLDKTPEDYKLNAEDRKELFMVMDRLLFVINAETKIHYSFSISEKRIDINKLLFKVGSLFAKDVYDSLPFPIKGDFKEGGECIAFELPTSAAFNILRGIEGLLRTLLKKIVPETDVSNLPWGPVIKSLRGLNDSNLSVLLDNCDRIRDNYRNPTIHPEKVYNIEEAQDLFMMCLGVVNDIITYMNNN</sequence>
<reference evidence="1" key="1">
    <citation type="journal article" date="2015" name="Nature">
        <title>Complex archaea that bridge the gap between prokaryotes and eukaryotes.</title>
        <authorList>
            <person name="Spang A."/>
            <person name="Saw J.H."/>
            <person name="Jorgensen S.L."/>
            <person name="Zaremba-Niedzwiedzka K."/>
            <person name="Martijn J."/>
            <person name="Lind A.E."/>
            <person name="van Eijk R."/>
            <person name="Schleper C."/>
            <person name="Guy L."/>
            <person name="Ettema T.J."/>
        </authorList>
    </citation>
    <scope>NUCLEOTIDE SEQUENCE</scope>
</reference>
<comment type="caution">
    <text evidence="1">The sequence shown here is derived from an EMBL/GenBank/DDBJ whole genome shotgun (WGS) entry which is preliminary data.</text>
</comment>